<reference evidence="2 3" key="1">
    <citation type="journal article" date="2007" name="Nature">
        <title>Evolution of genes and genomes on the Drosophila phylogeny.</title>
        <authorList>
            <consortium name="Drosophila 12 Genomes Consortium"/>
            <person name="Clark A.G."/>
            <person name="Eisen M.B."/>
            <person name="Smith D.R."/>
            <person name="Bergman C.M."/>
            <person name="Oliver B."/>
            <person name="Markow T.A."/>
            <person name="Kaufman T.C."/>
            <person name="Kellis M."/>
            <person name="Gelbart W."/>
            <person name="Iyer V.N."/>
            <person name="Pollard D.A."/>
            <person name="Sackton T.B."/>
            <person name="Larracuente A.M."/>
            <person name="Singh N.D."/>
            <person name="Abad J.P."/>
            <person name="Abt D.N."/>
            <person name="Adryan B."/>
            <person name="Aguade M."/>
            <person name="Akashi H."/>
            <person name="Anderson W.W."/>
            <person name="Aquadro C.F."/>
            <person name="Ardell D.H."/>
            <person name="Arguello R."/>
            <person name="Artieri C.G."/>
            <person name="Barbash D.A."/>
            <person name="Barker D."/>
            <person name="Barsanti P."/>
            <person name="Batterham P."/>
            <person name="Batzoglou S."/>
            <person name="Begun D."/>
            <person name="Bhutkar A."/>
            <person name="Blanco E."/>
            <person name="Bosak S.A."/>
            <person name="Bradley R.K."/>
            <person name="Brand A.D."/>
            <person name="Brent M.R."/>
            <person name="Brooks A.N."/>
            <person name="Brown R.H."/>
            <person name="Butlin R.K."/>
            <person name="Caggese C."/>
            <person name="Calvi B.R."/>
            <person name="Bernardo de Carvalho A."/>
            <person name="Caspi A."/>
            <person name="Castrezana S."/>
            <person name="Celniker S.E."/>
            <person name="Chang J.L."/>
            <person name="Chapple C."/>
            <person name="Chatterji S."/>
            <person name="Chinwalla A."/>
            <person name="Civetta A."/>
            <person name="Clifton S.W."/>
            <person name="Comeron J.M."/>
            <person name="Costello J.C."/>
            <person name="Coyne J.A."/>
            <person name="Daub J."/>
            <person name="David R.G."/>
            <person name="Delcher A.L."/>
            <person name="Delehaunty K."/>
            <person name="Do C.B."/>
            <person name="Ebling H."/>
            <person name="Edwards K."/>
            <person name="Eickbush T."/>
            <person name="Evans J.D."/>
            <person name="Filipski A."/>
            <person name="Findeiss S."/>
            <person name="Freyhult E."/>
            <person name="Fulton L."/>
            <person name="Fulton R."/>
            <person name="Garcia A.C."/>
            <person name="Gardiner A."/>
            <person name="Garfield D.A."/>
            <person name="Garvin B.E."/>
            <person name="Gibson G."/>
            <person name="Gilbert D."/>
            <person name="Gnerre S."/>
            <person name="Godfrey J."/>
            <person name="Good R."/>
            <person name="Gotea V."/>
            <person name="Gravely B."/>
            <person name="Greenberg A.J."/>
            <person name="Griffiths-Jones S."/>
            <person name="Gross S."/>
            <person name="Guigo R."/>
            <person name="Gustafson E.A."/>
            <person name="Haerty W."/>
            <person name="Hahn M.W."/>
            <person name="Halligan D.L."/>
            <person name="Halpern A.L."/>
            <person name="Halter G.M."/>
            <person name="Han M.V."/>
            <person name="Heger A."/>
            <person name="Hillier L."/>
            <person name="Hinrichs A.S."/>
            <person name="Holmes I."/>
            <person name="Hoskins R.A."/>
            <person name="Hubisz M.J."/>
            <person name="Hultmark D."/>
            <person name="Huntley M.A."/>
            <person name="Jaffe D.B."/>
            <person name="Jagadeeshan S."/>
            <person name="Jeck W.R."/>
            <person name="Johnson J."/>
            <person name="Jones C.D."/>
            <person name="Jordan W.C."/>
            <person name="Karpen G.H."/>
            <person name="Kataoka E."/>
            <person name="Keightley P.D."/>
            <person name="Kheradpour P."/>
            <person name="Kirkness E.F."/>
            <person name="Koerich L.B."/>
            <person name="Kristiansen K."/>
            <person name="Kudrna D."/>
            <person name="Kulathinal R.J."/>
            <person name="Kumar S."/>
            <person name="Kwok R."/>
            <person name="Lander E."/>
            <person name="Langley C.H."/>
            <person name="Lapoint R."/>
            <person name="Lazzaro B.P."/>
            <person name="Lee S.J."/>
            <person name="Levesque L."/>
            <person name="Li R."/>
            <person name="Lin C.F."/>
            <person name="Lin M.F."/>
            <person name="Lindblad-Toh K."/>
            <person name="Llopart A."/>
            <person name="Long M."/>
            <person name="Low L."/>
            <person name="Lozovsky E."/>
            <person name="Lu J."/>
            <person name="Luo M."/>
            <person name="Machado C.A."/>
            <person name="Makalowski W."/>
            <person name="Marzo M."/>
            <person name="Matsuda M."/>
            <person name="Matzkin L."/>
            <person name="McAllister B."/>
            <person name="McBride C.S."/>
            <person name="McKernan B."/>
            <person name="McKernan K."/>
            <person name="Mendez-Lago M."/>
            <person name="Minx P."/>
            <person name="Mollenhauer M.U."/>
            <person name="Montooth K."/>
            <person name="Mount S.M."/>
            <person name="Mu X."/>
            <person name="Myers E."/>
            <person name="Negre B."/>
            <person name="Newfeld S."/>
            <person name="Nielsen R."/>
            <person name="Noor M.A."/>
            <person name="O'Grady P."/>
            <person name="Pachter L."/>
            <person name="Papaceit M."/>
            <person name="Parisi M.J."/>
            <person name="Parisi M."/>
            <person name="Parts L."/>
            <person name="Pedersen J.S."/>
            <person name="Pesole G."/>
            <person name="Phillippy A.M."/>
            <person name="Ponting C.P."/>
            <person name="Pop M."/>
            <person name="Porcelli D."/>
            <person name="Powell J.R."/>
            <person name="Prohaska S."/>
            <person name="Pruitt K."/>
            <person name="Puig M."/>
            <person name="Quesneville H."/>
            <person name="Ram K.R."/>
            <person name="Rand D."/>
            <person name="Rasmussen M.D."/>
            <person name="Reed L.K."/>
            <person name="Reenan R."/>
            <person name="Reily A."/>
            <person name="Remington K.A."/>
            <person name="Rieger T.T."/>
            <person name="Ritchie M.G."/>
            <person name="Robin C."/>
            <person name="Rogers Y.H."/>
            <person name="Rohde C."/>
            <person name="Rozas J."/>
            <person name="Rubenfield M.J."/>
            <person name="Ruiz A."/>
            <person name="Russo S."/>
            <person name="Salzberg S.L."/>
            <person name="Sanchez-Gracia A."/>
            <person name="Saranga D.J."/>
            <person name="Sato H."/>
            <person name="Schaeffer S.W."/>
            <person name="Schatz M.C."/>
            <person name="Schlenke T."/>
            <person name="Schwartz R."/>
            <person name="Segarra C."/>
            <person name="Singh R.S."/>
            <person name="Sirot L."/>
            <person name="Sirota M."/>
            <person name="Sisneros N.B."/>
            <person name="Smith C.D."/>
            <person name="Smith T.F."/>
            <person name="Spieth J."/>
            <person name="Stage D.E."/>
            <person name="Stark A."/>
            <person name="Stephan W."/>
            <person name="Strausberg R.L."/>
            <person name="Strempel S."/>
            <person name="Sturgill D."/>
            <person name="Sutton G."/>
            <person name="Sutton G.G."/>
            <person name="Tao W."/>
            <person name="Teichmann S."/>
            <person name="Tobari Y.N."/>
            <person name="Tomimura Y."/>
            <person name="Tsolas J.M."/>
            <person name="Valente V.L."/>
            <person name="Venter E."/>
            <person name="Venter J.C."/>
            <person name="Vicario S."/>
            <person name="Vieira F.G."/>
            <person name="Vilella A.J."/>
            <person name="Villasante A."/>
            <person name="Walenz B."/>
            <person name="Wang J."/>
            <person name="Wasserman M."/>
            <person name="Watts T."/>
            <person name="Wilson D."/>
            <person name="Wilson R.K."/>
            <person name="Wing R.A."/>
            <person name="Wolfner M.F."/>
            <person name="Wong A."/>
            <person name="Wong G.K."/>
            <person name="Wu C.I."/>
            <person name="Wu G."/>
            <person name="Yamamoto D."/>
            <person name="Yang H.P."/>
            <person name="Yang S.P."/>
            <person name="Yorke J.A."/>
            <person name="Yoshida K."/>
            <person name="Zdobnov E."/>
            <person name="Zhang P."/>
            <person name="Zhang Y."/>
            <person name="Zimin A.V."/>
            <person name="Baldwin J."/>
            <person name="Abdouelleil A."/>
            <person name="Abdulkadir J."/>
            <person name="Abebe A."/>
            <person name="Abera B."/>
            <person name="Abreu J."/>
            <person name="Acer S.C."/>
            <person name="Aftuck L."/>
            <person name="Alexander A."/>
            <person name="An P."/>
            <person name="Anderson E."/>
            <person name="Anderson S."/>
            <person name="Arachi H."/>
            <person name="Azer M."/>
            <person name="Bachantsang P."/>
            <person name="Barry A."/>
            <person name="Bayul T."/>
            <person name="Berlin A."/>
            <person name="Bessette D."/>
            <person name="Bloom T."/>
            <person name="Blye J."/>
            <person name="Boguslavskiy L."/>
            <person name="Bonnet C."/>
            <person name="Boukhgalter B."/>
            <person name="Bourzgui I."/>
            <person name="Brown A."/>
            <person name="Cahill P."/>
            <person name="Channer S."/>
            <person name="Cheshatsang Y."/>
            <person name="Chuda L."/>
            <person name="Citroen M."/>
            <person name="Collymore A."/>
            <person name="Cooke P."/>
            <person name="Costello M."/>
            <person name="D'Aco K."/>
            <person name="Daza R."/>
            <person name="De Haan G."/>
            <person name="DeGray S."/>
            <person name="DeMaso C."/>
            <person name="Dhargay N."/>
            <person name="Dooley K."/>
            <person name="Dooley E."/>
            <person name="Doricent M."/>
            <person name="Dorje P."/>
            <person name="Dorjee K."/>
            <person name="Dupes A."/>
            <person name="Elong R."/>
            <person name="Falk J."/>
            <person name="Farina A."/>
            <person name="Faro S."/>
            <person name="Ferguson D."/>
            <person name="Fisher S."/>
            <person name="Foley C.D."/>
            <person name="Franke A."/>
            <person name="Friedrich D."/>
            <person name="Gadbois L."/>
            <person name="Gearin G."/>
            <person name="Gearin C.R."/>
            <person name="Giannoukos G."/>
            <person name="Goode T."/>
            <person name="Graham J."/>
            <person name="Grandbois E."/>
            <person name="Grewal S."/>
            <person name="Gyaltsen K."/>
            <person name="Hafez N."/>
            <person name="Hagos B."/>
            <person name="Hall J."/>
            <person name="Henson C."/>
            <person name="Hollinger A."/>
            <person name="Honan T."/>
            <person name="Huard M.D."/>
            <person name="Hughes L."/>
            <person name="Hurhula B."/>
            <person name="Husby M.E."/>
            <person name="Kamat A."/>
            <person name="Kanga B."/>
            <person name="Kashin S."/>
            <person name="Khazanovich D."/>
            <person name="Kisner P."/>
            <person name="Lance K."/>
            <person name="Lara M."/>
            <person name="Lee W."/>
            <person name="Lennon N."/>
            <person name="Letendre F."/>
            <person name="LeVine R."/>
            <person name="Lipovsky A."/>
            <person name="Liu X."/>
            <person name="Liu J."/>
            <person name="Liu S."/>
            <person name="Lokyitsang T."/>
            <person name="Lokyitsang Y."/>
            <person name="Lubonja R."/>
            <person name="Lui A."/>
            <person name="MacDonald P."/>
            <person name="Magnisalis V."/>
            <person name="Maru K."/>
            <person name="Matthews C."/>
            <person name="McCusker W."/>
            <person name="McDonough S."/>
            <person name="Mehta T."/>
            <person name="Meldrim J."/>
            <person name="Meneus L."/>
            <person name="Mihai O."/>
            <person name="Mihalev A."/>
            <person name="Mihova T."/>
            <person name="Mittelman R."/>
            <person name="Mlenga V."/>
            <person name="Montmayeur A."/>
            <person name="Mulrain L."/>
            <person name="Navidi A."/>
            <person name="Naylor J."/>
            <person name="Negash T."/>
            <person name="Nguyen T."/>
            <person name="Nguyen N."/>
            <person name="Nicol R."/>
            <person name="Norbu C."/>
            <person name="Norbu N."/>
            <person name="Novod N."/>
            <person name="O'Neill B."/>
            <person name="Osman S."/>
            <person name="Markiewicz E."/>
            <person name="Oyono O.L."/>
            <person name="Patti C."/>
            <person name="Phunkhang P."/>
            <person name="Pierre F."/>
            <person name="Priest M."/>
            <person name="Raghuraman S."/>
            <person name="Rege F."/>
            <person name="Reyes R."/>
            <person name="Rise C."/>
            <person name="Rogov P."/>
            <person name="Ross K."/>
            <person name="Ryan E."/>
            <person name="Settipalli S."/>
            <person name="Shea T."/>
            <person name="Sherpa N."/>
            <person name="Shi L."/>
            <person name="Shih D."/>
            <person name="Sparrow T."/>
            <person name="Spaulding J."/>
            <person name="Stalker J."/>
            <person name="Stange-Thomann N."/>
            <person name="Stavropoulos S."/>
            <person name="Stone C."/>
            <person name="Strader C."/>
            <person name="Tesfaye S."/>
            <person name="Thomson T."/>
            <person name="Thoulutsang Y."/>
            <person name="Thoulutsang D."/>
            <person name="Topham K."/>
            <person name="Topping I."/>
            <person name="Tsamla T."/>
            <person name="Vassiliev H."/>
            <person name="Vo A."/>
            <person name="Wangchuk T."/>
            <person name="Wangdi T."/>
            <person name="Weiand M."/>
            <person name="Wilkinson J."/>
            <person name="Wilson A."/>
            <person name="Yadav S."/>
            <person name="Young G."/>
            <person name="Yu Q."/>
            <person name="Zembek L."/>
            <person name="Zhong D."/>
            <person name="Zimmer A."/>
            <person name="Zwirko Z."/>
            <person name="Jaffe D.B."/>
            <person name="Alvarez P."/>
            <person name="Brockman W."/>
            <person name="Butler J."/>
            <person name="Chin C."/>
            <person name="Gnerre S."/>
            <person name="Grabherr M."/>
            <person name="Kleber M."/>
            <person name="Mauceli E."/>
            <person name="MacCallum I."/>
        </authorList>
    </citation>
    <scope>NUCLEOTIDE SEQUENCE [LARGE SCALE GENOMIC DNA]</scope>
    <source>
        <strain evidence="3">white501</strain>
    </source>
</reference>
<evidence type="ECO:0000256" key="1">
    <source>
        <dbReference type="SAM" id="MobiDB-lite"/>
    </source>
</evidence>
<feature type="compositionally biased region" description="Basic and acidic residues" evidence="1">
    <location>
        <begin position="55"/>
        <end position="80"/>
    </location>
</feature>
<dbReference type="STRING" id="7240.B4R6R4"/>
<accession>B4R6R4</accession>
<organism evidence="2 3">
    <name type="scientific">Drosophila simulans</name>
    <name type="common">Fruit fly</name>
    <dbReference type="NCBI Taxonomy" id="7240"/>
    <lineage>
        <taxon>Eukaryota</taxon>
        <taxon>Metazoa</taxon>
        <taxon>Ecdysozoa</taxon>
        <taxon>Arthropoda</taxon>
        <taxon>Hexapoda</taxon>
        <taxon>Insecta</taxon>
        <taxon>Pterygota</taxon>
        <taxon>Neoptera</taxon>
        <taxon>Endopterygota</taxon>
        <taxon>Diptera</taxon>
        <taxon>Brachycera</taxon>
        <taxon>Muscomorpha</taxon>
        <taxon>Ephydroidea</taxon>
        <taxon>Drosophilidae</taxon>
        <taxon>Drosophila</taxon>
        <taxon>Sophophora</taxon>
    </lineage>
</organism>
<feature type="compositionally biased region" description="Polar residues" evidence="1">
    <location>
        <begin position="125"/>
        <end position="148"/>
    </location>
</feature>
<name>B4R6R4_DROSI</name>
<proteinExistence type="predicted"/>
<evidence type="ECO:0000313" key="3">
    <source>
        <dbReference type="Proteomes" id="UP000000304"/>
    </source>
</evidence>
<evidence type="ECO:0000313" key="2">
    <source>
        <dbReference type="EMBL" id="EDX18263.1"/>
    </source>
</evidence>
<dbReference type="GO" id="GO:0036126">
    <property type="term" value="C:sperm flagellum"/>
    <property type="evidence" value="ECO:0007669"/>
    <property type="project" value="EnsemblMetazoa"/>
</dbReference>
<keyword evidence="3" id="KW-1185">Reference proteome</keyword>
<sequence>MSGMYRQLLPKGKDRTKIKIKGKEKEREREEDDDGSRKTRERGRSRRQSAGGGDHSGDIGFKRVTGDERPSSMSMDRLDSDFTAFTDRASDANDGSITGPADGSEKKAQAGSSGKHKRASKHRLNFSTSKSGGSATGNKSRSASTTKITTGASLIPDLNLIINRMRNMPDDSFVYMDYMLPHDSEYFTPYSLREVEYKDLNTYEPFYTVTRHGVTFWHCSENFFTPLDQWQQEFKQFLSIIQIRSFSIFRLWKGFKVWEKTIKWRKLNEARDFLQNNLFIVIPQLGKAILRMRSDIVQLQRLNFVNVSNIENWHPFFMLETHMRIYEQML</sequence>
<dbReference type="OrthoDB" id="447173at2759"/>
<dbReference type="GO" id="GO:0030317">
    <property type="term" value="P:flagellated sperm motility"/>
    <property type="evidence" value="ECO:0007669"/>
    <property type="project" value="EnsemblMetazoa"/>
</dbReference>
<feature type="compositionally biased region" description="Basic and acidic residues" evidence="1">
    <location>
        <begin position="11"/>
        <end position="28"/>
    </location>
</feature>
<protein>
    <submittedName>
        <fullName evidence="2">GD17381</fullName>
    </submittedName>
</protein>
<feature type="compositionally biased region" description="Basic residues" evidence="1">
    <location>
        <begin position="114"/>
        <end position="124"/>
    </location>
</feature>
<dbReference type="Proteomes" id="UP000000304">
    <property type="component" value="Chromosome X"/>
</dbReference>
<dbReference type="AlphaFoldDB" id="B4R6R4"/>
<dbReference type="EMBL" id="CM000366">
    <property type="protein sequence ID" value="EDX18263.1"/>
    <property type="molecule type" value="Genomic_DNA"/>
</dbReference>
<feature type="region of interest" description="Disordered" evidence="1">
    <location>
        <begin position="1"/>
        <end position="148"/>
    </location>
</feature>
<dbReference type="HOGENOM" id="CLU_842709_0_0_1"/>
<gene>
    <name evidence="2" type="primary">Dsim\GD17381</name>
    <name evidence="2" type="ORF">Dsim_GD17381</name>
</gene>